<keyword evidence="3 6" id="KW-1133">Transmembrane helix</keyword>
<organism evidence="8 9">
    <name type="scientific">Blastomonas fulva</name>
    <dbReference type="NCBI Taxonomy" id="1550728"/>
    <lineage>
        <taxon>Bacteria</taxon>
        <taxon>Pseudomonadati</taxon>
        <taxon>Pseudomonadota</taxon>
        <taxon>Alphaproteobacteria</taxon>
        <taxon>Sphingomonadales</taxon>
        <taxon>Sphingomonadaceae</taxon>
        <taxon>Blastomonas</taxon>
    </lineage>
</organism>
<feature type="transmembrane region" description="Helical" evidence="6">
    <location>
        <begin position="35"/>
        <end position="54"/>
    </location>
</feature>
<protein>
    <submittedName>
        <fullName evidence="8">Sterol desaturase</fullName>
    </submittedName>
</protein>
<keyword evidence="2 6" id="KW-0812">Transmembrane</keyword>
<proteinExistence type="predicted"/>
<keyword evidence="4 6" id="KW-0472">Membrane</keyword>
<feature type="domain" description="Fatty acid hydroxylase" evidence="7">
    <location>
        <begin position="148"/>
        <end position="279"/>
    </location>
</feature>
<feature type="transmembrane region" description="Helical" evidence="6">
    <location>
        <begin position="137"/>
        <end position="156"/>
    </location>
</feature>
<sequence>MDGVRVGNRIIGGQSPVTIGWENIPRVQGGPVKQFVFTYFQPAVLFAMVLFWYYAPNSIAKASTAIGIGIAFRVLLLVLEWVNPRFESWQLTWKELVTDLFYVGLGYTILNMVDNYIGSDVLIESLLSTYDWGKFSWFTGLPLLVQAFLILFMFDFGQYWMHRGMHNWYPLWLTHSVHHYITQLNINKGAVGNPVELFLIGLGIGGLFDFLPRAALLAGAIGMSIGVYQHINVRFNTPAWWRFLFNTTEHHSLHHSQDFEATRSNYASNFIFIDRIFGTCVDGEAELLGMEGGRRMSIREQMLFPFTEGWKTTKQRFGKREATPDAPFADSNAIAAE</sequence>
<evidence type="ECO:0000256" key="2">
    <source>
        <dbReference type="ARBA" id="ARBA00022692"/>
    </source>
</evidence>
<feature type="transmembrane region" description="Helical" evidence="6">
    <location>
        <begin position="60"/>
        <end position="79"/>
    </location>
</feature>
<dbReference type="GeneID" id="303484931"/>
<dbReference type="Proteomes" id="UP000258016">
    <property type="component" value="Chromosome"/>
</dbReference>
<evidence type="ECO:0000313" key="8">
    <source>
        <dbReference type="EMBL" id="ASR50908.1"/>
    </source>
</evidence>
<evidence type="ECO:0000256" key="4">
    <source>
        <dbReference type="ARBA" id="ARBA00023136"/>
    </source>
</evidence>
<feature type="transmembrane region" description="Helical" evidence="6">
    <location>
        <begin position="100"/>
        <end position="117"/>
    </location>
</feature>
<name>A0ABM6M4P8_9SPHN</name>
<accession>A0ABM6M4P8</accession>
<dbReference type="Pfam" id="PF04116">
    <property type="entry name" value="FA_hydroxylase"/>
    <property type="match status" value="1"/>
</dbReference>
<keyword evidence="9" id="KW-1185">Reference proteome</keyword>
<dbReference type="EMBL" id="CP020083">
    <property type="protein sequence ID" value="ASR50908.1"/>
    <property type="molecule type" value="Genomic_DNA"/>
</dbReference>
<reference evidence="8 9" key="1">
    <citation type="submission" date="2017-03" db="EMBL/GenBank/DDBJ databases">
        <title>Complete genome sequence of Blastomonas fulva degrading microcsystin LR.</title>
        <authorList>
            <person name="Lee H.-g."/>
            <person name="Jin L."/>
            <person name="oh H.-M."/>
        </authorList>
    </citation>
    <scope>NUCLEOTIDE SEQUENCE [LARGE SCALE GENOMIC DNA]</scope>
    <source>
        <strain evidence="8 9">T2</strain>
    </source>
</reference>
<feature type="region of interest" description="Disordered" evidence="5">
    <location>
        <begin position="315"/>
        <end position="337"/>
    </location>
</feature>
<evidence type="ECO:0000256" key="3">
    <source>
        <dbReference type="ARBA" id="ARBA00022989"/>
    </source>
</evidence>
<dbReference type="PANTHER" id="PTHR11863">
    <property type="entry name" value="STEROL DESATURASE"/>
    <property type="match status" value="1"/>
</dbReference>
<evidence type="ECO:0000256" key="6">
    <source>
        <dbReference type="SAM" id="Phobius"/>
    </source>
</evidence>
<evidence type="ECO:0000313" key="9">
    <source>
        <dbReference type="Proteomes" id="UP000258016"/>
    </source>
</evidence>
<dbReference type="InterPro" id="IPR050307">
    <property type="entry name" value="Sterol_Desaturase_Related"/>
</dbReference>
<evidence type="ECO:0000259" key="7">
    <source>
        <dbReference type="Pfam" id="PF04116"/>
    </source>
</evidence>
<dbReference type="InterPro" id="IPR006694">
    <property type="entry name" value="Fatty_acid_hydroxylase"/>
</dbReference>
<gene>
    <name evidence="8" type="ORF">B5J99_04995</name>
</gene>
<dbReference type="RefSeq" id="WP_069051024.1">
    <property type="nucleotide sequence ID" value="NZ_CP020083.1"/>
</dbReference>
<comment type="subcellular location">
    <subcellularLocation>
        <location evidence="1">Membrane</location>
    </subcellularLocation>
</comment>
<evidence type="ECO:0000256" key="5">
    <source>
        <dbReference type="SAM" id="MobiDB-lite"/>
    </source>
</evidence>
<evidence type="ECO:0000256" key="1">
    <source>
        <dbReference type="ARBA" id="ARBA00004370"/>
    </source>
</evidence>